<dbReference type="PANTHER" id="PTHR42961">
    <property type="entry name" value="IRON-SULFUR PROTEIN NUBPL"/>
    <property type="match status" value="1"/>
</dbReference>
<organism evidence="8 9">
    <name type="scientific">Chlamydomonas schloesseri</name>
    <dbReference type="NCBI Taxonomy" id="2026947"/>
    <lineage>
        <taxon>Eukaryota</taxon>
        <taxon>Viridiplantae</taxon>
        <taxon>Chlorophyta</taxon>
        <taxon>core chlorophytes</taxon>
        <taxon>Chlorophyceae</taxon>
        <taxon>CS clade</taxon>
        <taxon>Chlamydomonadales</taxon>
        <taxon>Chlamydomonadaceae</taxon>
        <taxon>Chlamydomonas</taxon>
    </lineage>
</organism>
<dbReference type="Pfam" id="PF10609">
    <property type="entry name" value="ParA"/>
    <property type="match status" value="1"/>
</dbReference>
<evidence type="ECO:0000256" key="3">
    <source>
        <dbReference type="ARBA" id="ARBA00022840"/>
    </source>
</evidence>
<dbReference type="HAMAP" id="MF_02040">
    <property type="entry name" value="Mrp_NBP35"/>
    <property type="match status" value="1"/>
</dbReference>
<evidence type="ECO:0000313" key="8">
    <source>
        <dbReference type="EMBL" id="KAG2440485.1"/>
    </source>
</evidence>
<dbReference type="PROSITE" id="PS51257">
    <property type="entry name" value="PROKAR_LIPOPROTEIN"/>
    <property type="match status" value="1"/>
</dbReference>
<dbReference type="GO" id="GO:0032981">
    <property type="term" value="P:mitochondrial respiratory chain complex I assembly"/>
    <property type="evidence" value="ECO:0007669"/>
    <property type="project" value="TreeGrafter"/>
</dbReference>
<dbReference type="GO" id="GO:0005524">
    <property type="term" value="F:ATP binding"/>
    <property type="evidence" value="ECO:0007669"/>
    <property type="project" value="UniProtKB-KW"/>
</dbReference>
<dbReference type="SUPFAM" id="SSF52540">
    <property type="entry name" value="P-loop containing nucleoside triphosphate hydrolases"/>
    <property type="match status" value="1"/>
</dbReference>
<dbReference type="GO" id="GO:0005739">
    <property type="term" value="C:mitochondrion"/>
    <property type="evidence" value="ECO:0007669"/>
    <property type="project" value="TreeGrafter"/>
</dbReference>
<keyword evidence="7" id="KW-0732">Signal</keyword>
<accession>A0A835W5T2</accession>
<dbReference type="AlphaFoldDB" id="A0A835W5T2"/>
<keyword evidence="1" id="KW-0479">Metal-binding</keyword>
<comment type="similarity">
    <text evidence="6">Belongs to the Mrp/NBP35 ATP-binding proteins family.</text>
</comment>
<comment type="caution">
    <text evidence="8">The sequence shown here is derived from an EMBL/GenBank/DDBJ whole genome shotgun (WGS) entry which is preliminary data.</text>
</comment>
<dbReference type="CDD" id="cd02037">
    <property type="entry name" value="Mrp_NBP35"/>
    <property type="match status" value="1"/>
</dbReference>
<keyword evidence="9" id="KW-1185">Reference proteome</keyword>
<dbReference type="Proteomes" id="UP000613740">
    <property type="component" value="Unassembled WGS sequence"/>
</dbReference>
<dbReference type="InterPro" id="IPR000808">
    <property type="entry name" value="Mrp-like_CS"/>
</dbReference>
<feature type="signal peptide" evidence="7">
    <location>
        <begin position="1"/>
        <end position="18"/>
    </location>
</feature>
<evidence type="ECO:0000256" key="5">
    <source>
        <dbReference type="ARBA" id="ARBA00023014"/>
    </source>
</evidence>
<evidence type="ECO:0000256" key="2">
    <source>
        <dbReference type="ARBA" id="ARBA00022741"/>
    </source>
</evidence>
<proteinExistence type="inferred from homology"/>
<evidence type="ECO:0000256" key="7">
    <source>
        <dbReference type="SAM" id="SignalP"/>
    </source>
</evidence>
<keyword evidence="2" id="KW-0547">Nucleotide-binding</keyword>
<protein>
    <submittedName>
        <fullName evidence="8">Uncharacterized protein</fullName>
    </submittedName>
</protein>
<keyword evidence="4" id="KW-0408">Iron</keyword>
<sequence>MRWRQGAAEWLLSAAASGWRSAASVAGAGGCGSGGAAARAGGPAGAAAGKRGAAAAGPQKKLGLKDVQHIVAITSAKGGVGKSTTAVNVAVALATRLGLRVGLLDADIHGPSIPTLMNLRGKPELDKSGTGALMLPKENYRVKTMSFGFFLEGDEPVVWRGPMVNNAFDKMLFGTAWGPLDVLVVDMPPGTGDAQINLGQRIPLSGAALVSTPQDVALIDVRRGAQMFLKLRVPLLGLVENMAYHRCSSCGHVEHIFGTGGVERAAADYGIDVIGQVPLHVDIQTRSDAGTPVVAAAPQGELAAAYVGIAQRLHAKLLALGGGGGGVAAGGGGGGAAAGGAPKIIIE</sequence>
<evidence type="ECO:0000256" key="1">
    <source>
        <dbReference type="ARBA" id="ARBA00022723"/>
    </source>
</evidence>
<dbReference type="PANTHER" id="PTHR42961:SF2">
    <property type="entry name" value="IRON-SULFUR PROTEIN NUBPL"/>
    <property type="match status" value="1"/>
</dbReference>
<dbReference type="FunFam" id="3.40.50.300:FF:001278">
    <property type="entry name" value="Iron-sulfur cluster carrier protein"/>
    <property type="match status" value="1"/>
</dbReference>
<dbReference type="GO" id="GO:0140663">
    <property type="term" value="F:ATP-dependent FeS chaperone activity"/>
    <property type="evidence" value="ECO:0007669"/>
    <property type="project" value="InterPro"/>
</dbReference>
<dbReference type="InterPro" id="IPR044304">
    <property type="entry name" value="NUBPL-like"/>
</dbReference>
<dbReference type="InterPro" id="IPR033756">
    <property type="entry name" value="YlxH/NBP35"/>
</dbReference>
<name>A0A835W5T2_9CHLO</name>
<evidence type="ECO:0000256" key="4">
    <source>
        <dbReference type="ARBA" id="ARBA00023004"/>
    </source>
</evidence>
<evidence type="ECO:0000313" key="9">
    <source>
        <dbReference type="Proteomes" id="UP000613740"/>
    </source>
</evidence>
<dbReference type="InterPro" id="IPR027417">
    <property type="entry name" value="P-loop_NTPase"/>
</dbReference>
<dbReference type="PROSITE" id="PS01215">
    <property type="entry name" value="MRP"/>
    <property type="match status" value="1"/>
</dbReference>
<dbReference type="GO" id="GO:0016226">
    <property type="term" value="P:iron-sulfur cluster assembly"/>
    <property type="evidence" value="ECO:0007669"/>
    <property type="project" value="InterPro"/>
</dbReference>
<evidence type="ECO:0000256" key="6">
    <source>
        <dbReference type="ARBA" id="ARBA00024036"/>
    </source>
</evidence>
<dbReference type="EMBL" id="JAEHOD010000038">
    <property type="protein sequence ID" value="KAG2440485.1"/>
    <property type="molecule type" value="Genomic_DNA"/>
</dbReference>
<dbReference type="Gene3D" id="3.40.50.300">
    <property type="entry name" value="P-loop containing nucleotide triphosphate hydrolases"/>
    <property type="match status" value="1"/>
</dbReference>
<dbReference type="InterPro" id="IPR019591">
    <property type="entry name" value="Mrp/NBP35_ATP-bd"/>
</dbReference>
<dbReference type="GO" id="GO:0051539">
    <property type="term" value="F:4 iron, 4 sulfur cluster binding"/>
    <property type="evidence" value="ECO:0007669"/>
    <property type="project" value="TreeGrafter"/>
</dbReference>
<dbReference type="GO" id="GO:0046872">
    <property type="term" value="F:metal ion binding"/>
    <property type="evidence" value="ECO:0007669"/>
    <property type="project" value="UniProtKB-KW"/>
</dbReference>
<keyword evidence="5" id="KW-0411">Iron-sulfur</keyword>
<gene>
    <name evidence="8" type="ORF">HYH02_010364</name>
</gene>
<dbReference type="OrthoDB" id="1741334at2759"/>
<reference evidence="8" key="1">
    <citation type="journal article" date="2020" name="bioRxiv">
        <title>Comparative genomics of Chlamydomonas.</title>
        <authorList>
            <person name="Craig R.J."/>
            <person name="Hasan A.R."/>
            <person name="Ness R.W."/>
            <person name="Keightley P.D."/>
        </authorList>
    </citation>
    <scope>NUCLEOTIDE SEQUENCE</scope>
    <source>
        <strain evidence="8">CCAP 11/173</strain>
    </source>
</reference>
<keyword evidence="3" id="KW-0067">ATP-binding</keyword>
<feature type="chain" id="PRO_5032619573" evidence="7">
    <location>
        <begin position="19"/>
        <end position="347"/>
    </location>
</feature>